<feature type="domain" description="Pre-rRNA-processing protein RIX1 N-terminal" evidence="6">
    <location>
        <begin position="9"/>
        <end position="190"/>
    </location>
</feature>
<feature type="region of interest" description="Disordered" evidence="5">
    <location>
        <begin position="658"/>
        <end position="719"/>
    </location>
</feature>
<dbReference type="AlphaFoldDB" id="A0AA38UA86"/>
<dbReference type="InterPro" id="IPR012583">
    <property type="entry name" value="RIX1_N"/>
</dbReference>
<name>A0AA38UA86_9AGAR</name>
<feature type="compositionally biased region" description="Polar residues" evidence="5">
    <location>
        <begin position="664"/>
        <end position="695"/>
    </location>
</feature>
<dbReference type="Pfam" id="PF08167">
    <property type="entry name" value="RIX1"/>
    <property type="match status" value="1"/>
</dbReference>
<protein>
    <recommendedName>
        <fullName evidence="3">Pre-rRNA-processing protein RIX1</fullName>
    </recommendedName>
</protein>
<dbReference type="EMBL" id="MU806431">
    <property type="protein sequence ID" value="KAJ3835246.1"/>
    <property type="molecule type" value="Genomic_DNA"/>
</dbReference>
<evidence type="ECO:0000256" key="1">
    <source>
        <dbReference type="ARBA" id="ARBA00004123"/>
    </source>
</evidence>
<evidence type="ECO:0000256" key="4">
    <source>
        <dbReference type="ARBA" id="ARBA00023242"/>
    </source>
</evidence>
<dbReference type="SUPFAM" id="SSF48371">
    <property type="entry name" value="ARM repeat"/>
    <property type="match status" value="1"/>
</dbReference>
<evidence type="ECO:0000259" key="6">
    <source>
        <dbReference type="Pfam" id="PF08167"/>
    </source>
</evidence>
<dbReference type="PANTHER" id="PTHR34105:SF1">
    <property type="entry name" value="PROLINE-, GLUTAMIC ACID- AND LEUCINE-RICH PROTEIN 1"/>
    <property type="match status" value="1"/>
</dbReference>
<comment type="caution">
    <text evidence="7">The sequence shown here is derived from an EMBL/GenBank/DDBJ whole genome shotgun (WGS) entry which is preliminary data.</text>
</comment>
<evidence type="ECO:0000256" key="3">
    <source>
        <dbReference type="ARBA" id="ARBA00021502"/>
    </source>
</evidence>
<keyword evidence="8" id="KW-1185">Reference proteome</keyword>
<proteinExistence type="inferred from homology"/>
<gene>
    <name evidence="7" type="ORF">F5878DRAFT_317366</name>
</gene>
<dbReference type="GO" id="GO:0006364">
    <property type="term" value="P:rRNA processing"/>
    <property type="evidence" value="ECO:0007669"/>
    <property type="project" value="TreeGrafter"/>
</dbReference>
<evidence type="ECO:0000313" key="7">
    <source>
        <dbReference type="EMBL" id="KAJ3835246.1"/>
    </source>
</evidence>
<dbReference type="InterPro" id="IPR016024">
    <property type="entry name" value="ARM-type_fold"/>
</dbReference>
<dbReference type="PANTHER" id="PTHR34105">
    <property type="entry name" value="PROLINE-, GLUTAMIC ACID- AND LEUCINE-RICH PROTEIN 1"/>
    <property type="match status" value="1"/>
</dbReference>
<evidence type="ECO:0000256" key="5">
    <source>
        <dbReference type="SAM" id="MobiDB-lite"/>
    </source>
</evidence>
<dbReference type="Proteomes" id="UP001163846">
    <property type="component" value="Unassembled WGS sequence"/>
</dbReference>
<organism evidence="7 8">
    <name type="scientific">Lentinula raphanica</name>
    <dbReference type="NCBI Taxonomy" id="153919"/>
    <lineage>
        <taxon>Eukaryota</taxon>
        <taxon>Fungi</taxon>
        <taxon>Dikarya</taxon>
        <taxon>Basidiomycota</taxon>
        <taxon>Agaricomycotina</taxon>
        <taxon>Agaricomycetes</taxon>
        <taxon>Agaricomycetidae</taxon>
        <taxon>Agaricales</taxon>
        <taxon>Marasmiineae</taxon>
        <taxon>Omphalotaceae</taxon>
        <taxon>Lentinula</taxon>
    </lineage>
</organism>
<evidence type="ECO:0000256" key="2">
    <source>
        <dbReference type="ARBA" id="ARBA00010511"/>
    </source>
</evidence>
<feature type="region of interest" description="Disordered" evidence="5">
    <location>
        <begin position="626"/>
        <end position="645"/>
    </location>
</feature>
<dbReference type="GO" id="GO:0005634">
    <property type="term" value="C:nucleus"/>
    <property type="evidence" value="ECO:0007669"/>
    <property type="project" value="UniProtKB-SubCell"/>
</dbReference>
<comment type="similarity">
    <text evidence="2">Belongs to the RIX1/PELP1 family.</text>
</comment>
<evidence type="ECO:0000313" key="8">
    <source>
        <dbReference type="Proteomes" id="UP001163846"/>
    </source>
</evidence>
<keyword evidence="4" id="KW-0539">Nucleus</keyword>
<comment type="subcellular location">
    <subcellularLocation>
        <location evidence="1">Nucleus</location>
    </subcellularLocation>
</comment>
<reference evidence="7" key="1">
    <citation type="submission" date="2022-08" db="EMBL/GenBank/DDBJ databases">
        <authorList>
            <consortium name="DOE Joint Genome Institute"/>
            <person name="Min B."/>
            <person name="Riley R."/>
            <person name="Sierra-Patev S."/>
            <person name="Naranjo-Ortiz M."/>
            <person name="Looney B."/>
            <person name="Konkel Z."/>
            <person name="Slot J.C."/>
            <person name="Sakamoto Y."/>
            <person name="Steenwyk J.L."/>
            <person name="Rokas A."/>
            <person name="Carro J."/>
            <person name="Camarero S."/>
            <person name="Ferreira P."/>
            <person name="Molpeceres G."/>
            <person name="Ruiz-Duenas F.J."/>
            <person name="Serrano A."/>
            <person name="Henrissat B."/>
            <person name="Drula E."/>
            <person name="Hughes K.W."/>
            <person name="Mata J.L."/>
            <person name="Ishikawa N.K."/>
            <person name="Vargas-Isla R."/>
            <person name="Ushijima S."/>
            <person name="Smith C.A."/>
            <person name="Ahrendt S."/>
            <person name="Andreopoulos W."/>
            <person name="He G."/>
            <person name="Labutti K."/>
            <person name="Lipzen A."/>
            <person name="Ng V."/>
            <person name="Sandor L."/>
            <person name="Barry K."/>
            <person name="Martinez A.T."/>
            <person name="Xiao Y."/>
            <person name="Gibbons J.G."/>
            <person name="Terashima K."/>
            <person name="Hibbett D.S."/>
            <person name="Grigoriev I.V."/>
        </authorList>
    </citation>
    <scope>NUCLEOTIDE SEQUENCE</scope>
    <source>
        <strain evidence="7">TFB9207</strain>
    </source>
</reference>
<sequence>MDATHPLKALLNVHLASDASAVTHLPYVVDLLCAEQFSPSPHLPKWTARLNSLLHSKDNGARWAGLCLAYKTSLYSKSTLLECAQSWLGIAVPILSKKEPLPTLIASINLCRTVFSSAKEVPEFQRQVCTPNVPKFTAALIILLDKESDPQLQGLILKTIAKLVPIYPNIHRASHAALSSIVLRIFSESAPIHSSQSLIEPACCLYSVLHHTGGKVGAANLWRISLDESIGSAWTAFTGVRTTFPDENGRFPQVQQLHEEPTTSVTFSMERLCTSIQATCSLLRTPTQRPVQVPVGSLTRLASKMILVTVENETSPGVDPIVRVMETAFIPRIWKVGCELIQCLCKCIGRHLTPYSSRLLSYLAFHLEQKLPPVQRVPFLETAYALLTHCHPCHSSVLCSRLTRIALSGLLVVLPRQIDVQHGIETNGTIRSKKGKKKARNYEGDELFRTSGDVLCPSIDDAKALLITCDILQSLLQSTDVSASLQSMASRIILAVLLELPQMIPSTLSPHIQVYHTLLNKIRQAAIQLGSGTTSAMSESLNLVLTAASSTEIERGSLSKVDMLIHPRLPPLQRTLPKIGSLTLFRSEESAEEVEERQRLGLEASQEPTITDDVIMEDTSNTHISAPTSLIEKPTDNGASHLPSSLMPQARSTIRAEQHISPGTAPSSSMSKSANAPTLHTRTSQATGSTHTSKIAASESLDVDEEMPSINLDSDSDSD</sequence>
<accession>A0AA38UA86</accession>